<dbReference type="RefSeq" id="WP_121901960.1">
    <property type="nucleotide sequence ID" value="NZ_REFW01000003.1"/>
</dbReference>
<keyword evidence="7 8" id="KW-0066">ATP synthesis</keyword>
<evidence type="ECO:0000256" key="1">
    <source>
        <dbReference type="ARBA" id="ARBA00004370"/>
    </source>
</evidence>
<reference evidence="9 10" key="1">
    <citation type="submission" date="2018-10" db="EMBL/GenBank/DDBJ databases">
        <title>Tessaracoccus antarcticuss sp. nov., isolated from sediment.</title>
        <authorList>
            <person name="Zhou L.Y."/>
            <person name="Du Z.J."/>
        </authorList>
    </citation>
    <scope>NUCLEOTIDE SEQUENCE [LARGE SCALE GENOMIC DNA]</scope>
    <source>
        <strain evidence="9 10">JDX10</strain>
    </source>
</reference>
<comment type="similarity">
    <text evidence="8">Belongs to the ATPase delta chain family.</text>
</comment>
<name>A0A3M0G1I6_9ACTN</name>
<protein>
    <recommendedName>
        <fullName evidence="8">ATP synthase subunit delta</fullName>
    </recommendedName>
    <alternativeName>
        <fullName evidence="8">ATP synthase F(1) sector subunit delta</fullName>
    </alternativeName>
    <alternativeName>
        <fullName evidence="8">F-type ATPase subunit delta</fullName>
        <shortName evidence="8">F-ATPase subunit delta</shortName>
    </alternativeName>
</protein>
<dbReference type="Proteomes" id="UP000275256">
    <property type="component" value="Unassembled WGS sequence"/>
</dbReference>
<keyword evidence="9" id="KW-0378">Hydrolase</keyword>
<dbReference type="AlphaFoldDB" id="A0A3M0G1I6"/>
<accession>A0A3M0G1I6</accession>
<organism evidence="9 10">
    <name type="scientific">Tessaracoccus antarcticus</name>
    <dbReference type="NCBI Taxonomy" id="2479848"/>
    <lineage>
        <taxon>Bacteria</taxon>
        <taxon>Bacillati</taxon>
        <taxon>Actinomycetota</taxon>
        <taxon>Actinomycetes</taxon>
        <taxon>Propionibacteriales</taxon>
        <taxon>Propionibacteriaceae</taxon>
        <taxon>Tessaracoccus</taxon>
    </lineage>
</organism>
<evidence type="ECO:0000256" key="2">
    <source>
        <dbReference type="ARBA" id="ARBA00022448"/>
    </source>
</evidence>
<dbReference type="PANTHER" id="PTHR11910">
    <property type="entry name" value="ATP SYNTHASE DELTA CHAIN"/>
    <property type="match status" value="1"/>
</dbReference>
<comment type="caution">
    <text evidence="9">The sequence shown here is derived from an EMBL/GenBank/DDBJ whole genome shotgun (WGS) entry which is preliminary data.</text>
</comment>
<dbReference type="Pfam" id="PF00213">
    <property type="entry name" value="OSCP"/>
    <property type="match status" value="1"/>
</dbReference>
<keyword evidence="10" id="KW-1185">Reference proteome</keyword>
<dbReference type="GO" id="GO:0046933">
    <property type="term" value="F:proton-transporting ATP synthase activity, rotational mechanism"/>
    <property type="evidence" value="ECO:0007669"/>
    <property type="project" value="UniProtKB-UniRule"/>
</dbReference>
<gene>
    <name evidence="8" type="primary">atpH</name>
    <name evidence="9" type="ORF">EAX62_11995</name>
</gene>
<dbReference type="SUPFAM" id="SSF47928">
    <property type="entry name" value="N-terminal domain of the delta subunit of the F1F0-ATP synthase"/>
    <property type="match status" value="1"/>
</dbReference>
<keyword evidence="4 8" id="KW-0406">Ion transport</keyword>
<dbReference type="HAMAP" id="MF_01416">
    <property type="entry name" value="ATP_synth_delta_bact"/>
    <property type="match status" value="1"/>
</dbReference>
<dbReference type="Gene3D" id="1.10.520.20">
    <property type="entry name" value="N-terminal domain of the delta subunit of the F1F0-ATP synthase"/>
    <property type="match status" value="1"/>
</dbReference>
<dbReference type="EMBL" id="REFW01000003">
    <property type="protein sequence ID" value="RMB58840.1"/>
    <property type="molecule type" value="Genomic_DNA"/>
</dbReference>
<evidence type="ECO:0000256" key="4">
    <source>
        <dbReference type="ARBA" id="ARBA00023065"/>
    </source>
</evidence>
<keyword evidence="3 8" id="KW-0375">Hydrogen ion transport</keyword>
<dbReference type="PRINTS" id="PR00125">
    <property type="entry name" value="ATPASEDELTA"/>
</dbReference>
<comment type="function">
    <text evidence="8">F(1)F(0) ATP synthase produces ATP from ADP in the presence of a proton or sodium gradient. F-type ATPases consist of two structural domains, F(1) containing the extramembraneous catalytic core and F(0) containing the membrane proton channel, linked together by a central stalk and a peripheral stalk. During catalysis, ATP synthesis in the catalytic domain of F(1) is coupled via a rotary mechanism of the central stalk subunits to proton translocation.</text>
</comment>
<dbReference type="GO" id="GO:0016787">
    <property type="term" value="F:hydrolase activity"/>
    <property type="evidence" value="ECO:0007669"/>
    <property type="project" value="UniProtKB-KW"/>
</dbReference>
<sequence>MKARDAALHALDAKTDALSVDAGAADELFAVVDLLESEAPLRRSLADPSASPEDRDALATRLFSSRISPGAMEVLSAVARAPFSGGRGLLNSLESQGVRALLRQARSSGDLEQVQKDLHGFSVVVDGNADLSDSLRNRTIPLEARRALVARLTADRVHPVSARLLARAAAARVRTLPLTVASYLDVAARLSAQQIAKVTVARPLDAERTERLRRALEATVGGPISLQVEIDPAVLGGMDVQLGDHIIESTIAGRLDDARRLLTTH</sequence>
<dbReference type="GO" id="GO:0045259">
    <property type="term" value="C:proton-transporting ATP synthase complex"/>
    <property type="evidence" value="ECO:0007669"/>
    <property type="project" value="UniProtKB-KW"/>
</dbReference>
<keyword evidence="8" id="KW-1003">Cell membrane</keyword>
<dbReference type="InterPro" id="IPR020781">
    <property type="entry name" value="ATPase_OSCP/d_CS"/>
</dbReference>
<keyword evidence="5 8" id="KW-0472">Membrane</keyword>
<evidence type="ECO:0000256" key="8">
    <source>
        <dbReference type="HAMAP-Rule" id="MF_01416"/>
    </source>
</evidence>
<dbReference type="InterPro" id="IPR000711">
    <property type="entry name" value="ATPase_OSCP/dsu"/>
</dbReference>
<evidence type="ECO:0000313" key="9">
    <source>
        <dbReference type="EMBL" id="RMB58840.1"/>
    </source>
</evidence>
<dbReference type="NCBIfam" id="NF009967">
    <property type="entry name" value="PRK13430.1"/>
    <property type="match status" value="1"/>
</dbReference>
<keyword evidence="6 8" id="KW-0139">CF(1)</keyword>
<dbReference type="PROSITE" id="PS00389">
    <property type="entry name" value="ATPASE_DELTA"/>
    <property type="match status" value="1"/>
</dbReference>
<comment type="subcellular location">
    <subcellularLocation>
        <location evidence="8">Cell membrane</location>
        <topology evidence="8">Peripheral membrane protein</topology>
    </subcellularLocation>
    <subcellularLocation>
        <location evidence="1">Membrane</location>
    </subcellularLocation>
</comment>
<dbReference type="OrthoDB" id="5242917at2"/>
<proteinExistence type="inferred from homology"/>
<evidence type="ECO:0000256" key="5">
    <source>
        <dbReference type="ARBA" id="ARBA00023136"/>
    </source>
</evidence>
<evidence type="ECO:0000313" key="10">
    <source>
        <dbReference type="Proteomes" id="UP000275256"/>
    </source>
</evidence>
<dbReference type="InterPro" id="IPR026015">
    <property type="entry name" value="ATP_synth_OSCP/delta_N_sf"/>
</dbReference>
<dbReference type="NCBIfam" id="TIGR01145">
    <property type="entry name" value="ATP_synt_delta"/>
    <property type="match status" value="1"/>
</dbReference>
<dbReference type="GO" id="GO:0005886">
    <property type="term" value="C:plasma membrane"/>
    <property type="evidence" value="ECO:0007669"/>
    <property type="project" value="UniProtKB-SubCell"/>
</dbReference>
<comment type="function">
    <text evidence="8">This protein is part of the stalk that links CF(0) to CF(1). It either transmits conformational changes from CF(0) to CF(1) or is implicated in proton conduction.</text>
</comment>
<evidence type="ECO:0000256" key="7">
    <source>
        <dbReference type="ARBA" id="ARBA00023310"/>
    </source>
</evidence>
<evidence type="ECO:0000256" key="6">
    <source>
        <dbReference type="ARBA" id="ARBA00023196"/>
    </source>
</evidence>
<evidence type="ECO:0000256" key="3">
    <source>
        <dbReference type="ARBA" id="ARBA00022781"/>
    </source>
</evidence>
<keyword evidence="2 8" id="KW-0813">Transport</keyword>